<dbReference type="AlphaFoldDB" id="A0A382AZ17"/>
<dbReference type="InterPro" id="IPR027417">
    <property type="entry name" value="P-loop_NTPase"/>
</dbReference>
<organism evidence="1">
    <name type="scientific">marine metagenome</name>
    <dbReference type="NCBI Taxonomy" id="408172"/>
    <lineage>
        <taxon>unclassified sequences</taxon>
        <taxon>metagenomes</taxon>
        <taxon>ecological metagenomes</taxon>
    </lineage>
</organism>
<dbReference type="SUPFAM" id="SSF52540">
    <property type="entry name" value="P-loop containing nucleoside triphosphate hydrolases"/>
    <property type="match status" value="1"/>
</dbReference>
<proteinExistence type="predicted"/>
<feature type="non-terminal residue" evidence="1">
    <location>
        <position position="376"/>
    </location>
</feature>
<dbReference type="EMBL" id="UINC01027449">
    <property type="protein sequence ID" value="SVB06708.1"/>
    <property type="molecule type" value="Genomic_DNA"/>
</dbReference>
<gene>
    <name evidence="1" type="ORF">METZ01_LOCUS159562</name>
</gene>
<name>A0A382AZ17_9ZZZZ</name>
<accession>A0A382AZ17</accession>
<reference evidence="1" key="1">
    <citation type="submission" date="2018-05" db="EMBL/GenBank/DDBJ databases">
        <authorList>
            <person name="Lanie J.A."/>
            <person name="Ng W.-L."/>
            <person name="Kazmierczak K.M."/>
            <person name="Andrzejewski T.M."/>
            <person name="Davidsen T.M."/>
            <person name="Wayne K.J."/>
            <person name="Tettelin H."/>
            <person name="Glass J.I."/>
            <person name="Rusch D."/>
            <person name="Podicherti R."/>
            <person name="Tsui H.-C.T."/>
            <person name="Winkler M.E."/>
        </authorList>
    </citation>
    <scope>NUCLEOTIDE SEQUENCE</scope>
</reference>
<protein>
    <recommendedName>
        <fullName evidence="2">UvrD-like helicase C-terminal domain-containing protein</fullName>
    </recommendedName>
</protein>
<evidence type="ECO:0008006" key="2">
    <source>
        <dbReference type="Google" id="ProtNLM"/>
    </source>
</evidence>
<sequence length="376" mass="41885">MSITLSQHQLDIVSQTVDALNLDSYTHTLAVLTGVAGSGKTSCIASIMDIIADKHGNARKVYLAATTHTAAAILKSTLPSQHVKKCLTAHKLFGVKPSYNVNNGQEKLITANQPLFSSNGVVIIDESSMINDKFLYAISNIVSKYTLKVLFVGDYFQLPPVKGQCSIFDTTLPTFHLTTVHRQLKGNPIVEKALDYVDFISGKTTIEPSINTLLDSNGKGIHVLTHQKFIEKFVDKYINFKAGDKVPVPMCTYTNAAAINYNNMIRKATYLLSGTTQDYYENEEFISNTSVINEQGKVILDNNEKINIISYRPYEYESMHGYKLLVKRSNTRESVEIFTPNNLGTLNAVLKGLKETAIKNKSWATYYRVKNYVADI</sequence>
<dbReference type="Gene3D" id="3.40.50.300">
    <property type="entry name" value="P-loop containing nucleotide triphosphate hydrolases"/>
    <property type="match status" value="1"/>
</dbReference>
<dbReference type="Pfam" id="PF13604">
    <property type="entry name" value="AAA_30"/>
    <property type="match status" value="1"/>
</dbReference>
<evidence type="ECO:0000313" key="1">
    <source>
        <dbReference type="EMBL" id="SVB06708.1"/>
    </source>
</evidence>